<evidence type="ECO:0000256" key="3">
    <source>
        <dbReference type="ARBA" id="ARBA00022946"/>
    </source>
</evidence>
<dbReference type="SMART" id="SM00733">
    <property type="entry name" value="Mterf"/>
    <property type="match status" value="9"/>
</dbReference>
<evidence type="ECO:0000313" key="5">
    <source>
        <dbReference type="Proteomes" id="UP001188597"/>
    </source>
</evidence>
<dbReference type="EMBL" id="JAVXUP010000008">
    <property type="protein sequence ID" value="KAK3043289.1"/>
    <property type="molecule type" value="Genomic_DNA"/>
</dbReference>
<accession>A0AA89BGU2</accession>
<keyword evidence="2" id="KW-0805">Transcription regulation</keyword>
<dbReference type="PANTHER" id="PTHR13068:SF120">
    <property type="entry name" value="TRANSCRIPTION TERMINATION FACTOR MTERF2, CHLOROPLASTIC-LIKE ISOFORM X1"/>
    <property type="match status" value="1"/>
</dbReference>
<dbReference type="AlphaFoldDB" id="A0AA89BGU2"/>
<proteinExistence type="inferred from homology"/>
<sequence length="485" mass="54914">MIHLFRKTLQHSNPRILSLTTSYGCLFSISTINSADPQSVTVSYLVNSCGLSLDSALSTANKLQIGPNTIDRADSVLKLLKSHGLTQTHIRSLVSKRPVVLLADPSKTVECNIELFSSLGLSGNHLAKVLKELPRILESSNVNAAVELFKNHGFSQEQIARMVLKRPHIFAFDPEKNLKPKLEFLCSLGIPESKVARMVCGTPALLERSLEHHFIPRIHLLKKFFQTDENVVRAVMCNSQMLITDLEKQFLPNVSTLMRVGVTESRVLKWATPHSPSLFGSTERFSKIVSDVTALGFHVEKKAFLLAVHTLSRYAESLVEQKIQVFNSFGLSRDDYFAAFKLQPMVVWTSVKKLRKVLDFFVNELHFKPSVMSRHPNLFLLCLEKRIIPRCSVLQLLMSKDLVARDIYLVTVFKLTKQQFIENFVIKYQEVVPEVVKAHRGTVSTLFVQAGLLKPCDQESFTLFEETLFAKRKDVDMTFYPAYNS</sequence>
<comment type="caution">
    <text evidence="4">The sequence shown here is derived from an EMBL/GenBank/DDBJ whole genome shotgun (WGS) entry which is preliminary data.</text>
</comment>
<keyword evidence="3" id="KW-0809">Transit peptide</keyword>
<protein>
    <submittedName>
        <fullName evidence="4">Uncharacterized protein</fullName>
    </submittedName>
</protein>
<keyword evidence="5" id="KW-1185">Reference proteome</keyword>
<reference evidence="4" key="1">
    <citation type="submission" date="2022-12" db="EMBL/GenBank/DDBJ databases">
        <title>Draft genome assemblies for two species of Escallonia (Escalloniales).</title>
        <authorList>
            <person name="Chanderbali A."/>
            <person name="Dervinis C."/>
            <person name="Anghel I."/>
            <person name="Soltis D."/>
            <person name="Soltis P."/>
            <person name="Zapata F."/>
        </authorList>
    </citation>
    <scope>NUCLEOTIDE SEQUENCE</scope>
    <source>
        <strain evidence="4">UCBG64.0493</strain>
        <tissue evidence="4">Leaf</tissue>
    </source>
</reference>
<dbReference type="InterPro" id="IPR003690">
    <property type="entry name" value="MTERF"/>
</dbReference>
<evidence type="ECO:0000313" key="4">
    <source>
        <dbReference type="EMBL" id="KAK3043289.1"/>
    </source>
</evidence>
<dbReference type="InterPro" id="IPR038538">
    <property type="entry name" value="MTERF_sf"/>
</dbReference>
<evidence type="ECO:0000256" key="1">
    <source>
        <dbReference type="ARBA" id="ARBA00007692"/>
    </source>
</evidence>
<dbReference type="FunFam" id="1.25.70.10:FF:000001">
    <property type="entry name" value="Mitochondrial transcription termination factor-like"/>
    <property type="match status" value="1"/>
</dbReference>
<keyword evidence="2" id="KW-0806">Transcription termination</keyword>
<name>A0AA89BGU2_9ASTE</name>
<dbReference type="Gene3D" id="1.25.70.10">
    <property type="entry name" value="Transcription termination factor 3, mitochondrial"/>
    <property type="match status" value="2"/>
</dbReference>
<organism evidence="4 5">
    <name type="scientific">Escallonia herrerae</name>
    <dbReference type="NCBI Taxonomy" id="1293975"/>
    <lineage>
        <taxon>Eukaryota</taxon>
        <taxon>Viridiplantae</taxon>
        <taxon>Streptophyta</taxon>
        <taxon>Embryophyta</taxon>
        <taxon>Tracheophyta</taxon>
        <taxon>Spermatophyta</taxon>
        <taxon>Magnoliopsida</taxon>
        <taxon>eudicotyledons</taxon>
        <taxon>Gunneridae</taxon>
        <taxon>Pentapetalae</taxon>
        <taxon>asterids</taxon>
        <taxon>campanulids</taxon>
        <taxon>Escalloniales</taxon>
        <taxon>Escalloniaceae</taxon>
        <taxon>Escallonia</taxon>
    </lineage>
</organism>
<dbReference type="Proteomes" id="UP001188597">
    <property type="component" value="Unassembled WGS sequence"/>
</dbReference>
<comment type="similarity">
    <text evidence="1">Belongs to the mTERF family.</text>
</comment>
<gene>
    <name evidence="4" type="ORF">RJ639_002532</name>
</gene>
<dbReference type="GO" id="GO:0003676">
    <property type="term" value="F:nucleic acid binding"/>
    <property type="evidence" value="ECO:0007669"/>
    <property type="project" value="InterPro"/>
</dbReference>
<dbReference type="GO" id="GO:0006353">
    <property type="term" value="P:DNA-templated transcription termination"/>
    <property type="evidence" value="ECO:0007669"/>
    <property type="project" value="UniProtKB-KW"/>
</dbReference>
<dbReference type="PANTHER" id="PTHR13068">
    <property type="entry name" value="CGI-12 PROTEIN-RELATED"/>
    <property type="match status" value="1"/>
</dbReference>
<evidence type="ECO:0000256" key="2">
    <source>
        <dbReference type="ARBA" id="ARBA00022472"/>
    </source>
</evidence>
<dbReference type="Pfam" id="PF02536">
    <property type="entry name" value="mTERF"/>
    <property type="match status" value="2"/>
</dbReference>
<keyword evidence="2" id="KW-0804">Transcription</keyword>